<dbReference type="SUPFAM" id="SSF55486">
    <property type="entry name" value="Metalloproteases ('zincins'), catalytic domain"/>
    <property type="match status" value="1"/>
</dbReference>
<feature type="domain" description="Peptidase M13 C-terminal" evidence="9">
    <location>
        <begin position="466"/>
        <end position="664"/>
    </location>
</feature>
<evidence type="ECO:0000256" key="4">
    <source>
        <dbReference type="ARBA" id="ARBA00022723"/>
    </source>
</evidence>
<keyword evidence="5" id="KW-0378">Hydrolase</keyword>
<dbReference type="GO" id="GO:0005886">
    <property type="term" value="C:plasma membrane"/>
    <property type="evidence" value="ECO:0007669"/>
    <property type="project" value="TreeGrafter"/>
</dbReference>
<gene>
    <name evidence="11" type="ORF">DFP86_103118</name>
</gene>
<comment type="similarity">
    <text evidence="2">Belongs to the peptidase M13 family.</text>
</comment>
<dbReference type="Gene3D" id="1.10.1380.10">
    <property type="entry name" value="Neutral endopeptidase , domain2"/>
    <property type="match status" value="1"/>
</dbReference>
<evidence type="ECO:0000256" key="8">
    <source>
        <dbReference type="SAM" id="SignalP"/>
    </source>
</evidence>
<feature type="signal peptide" evidence="8">
    <location>
        <begin position="1"/>
        <end position="21"/>
    </location>
</feature>
<keyword evidence="8" id="KW-0732">Signal</keyword>
<dbReference type="GO" id="GO:0004222">
    <property type="term" value="F:metalloendopeptidase activity"/>
    <property type="evidence" value="ECO:0007669"/>
    <property type="project" value="InterPro"/>
</dbReference>
<evidence type="ECO:0000256" key="3">
    <source>
        <dbReference type="ARBA" id="ARBA00022670"/>
    </source>
</evidence>
<comment type="caution">
    <text evidence="11">The sequence shown here is derived from an EMBL/GenBank/DDBJ whole genome shotgun (WGS) entry which is preliminary data.</text>
</comment>
<dbReference type="AlphaFoldDB" id="A0A4R7BC37"/>
<evidence type="ECO:0000256" key="6">
    <source>
        <dbReference type="ARBA" id="ARBA00022833"/>
    </source>
</evidence>
<sequence>MKRTSLALLLGLAFAHGAAMSAPVSGIDFSGFDRSVRIQDDIFSAVNGQWVKNTPIPGDHASYGAFTMLRDENETRSRQLVEQAGKKASATAEEHKLSDLYLSFTDAKTADRLGLLPLYGQLARIATVDSQASLTRLMGSWQATSVDLPLRVSVDPDAGNPTMTLLQLNQSGLGLPDRDYYLQADARFVAARKAYLDYLTRLFSLTGMHEPGKRAEAVLALETKIAQAQWDNVANRDPVKTYNPMSRAQLHQAVPNIDWQVWFEAAQVGKVKKLNLTQPSYGKALGGIVHDTPLPVWRDYLRARLLDAYAPYLSKPFVDASFALHQQALSGVKEQRPRWKDGVALVESSMGEALGKLYVAKYFPPEAKAKMDQLVQNLMGAYRQSINTLEWMTPTTRAAAQEKLSKYQIKIGYPAKWRDYSSLWIVPHDLAGNVTRVAEFQYRYKLNKLGRPVDRTEWQMTPQTVNAYYDPSLNEIAFPAGILQPPFFNAQADDAVNYGGIGAVIGHEISHGFDDQGSQFDGDGKLRNWWTAEDRARFEALTSKLVAQYDSYEPLPGKHINGKLTLGENIADNAGLQIAYKAYHLSLAGKPAAVIDGLTGDQRFFIGFAQVWRNKIKDEALLKLLVTDPHSPASFRPQGAAVNADGFYSAFDVKQGDKMYKPAADRIHLW</sequence>
<dbReference type="InterPro" id="IPR008753">
    <property type="entry name" value="Peptidase_M13_N"/>
</dbReference>
<dbReference type="PANTHER" id="PTHR11733">
    <property type="entry name" value="ZINC METALLOPROTEASE FAMILY M13 NEPRILYSIN-RELATED"/>
    <property type="match status" value="1"/>
</dbReference>
<feature type="chain" id="PRO_5020181111" evidence="8">
    <location>
        <begin position="22"/>
        <end position="670"/>
    </location>
</feature>
<dbReference type="PROSITE" id="PS51885">
    <property type="entry name" value="NEPRILYSIN"/>
    <property type="match status" value="1"/>
</dbReference>
<accession>A0A4R7BC37</accession>
<keyword evidence="3" id="KW-0645">Protease</keyword>
<evidence type="ECO:0000256" key="2">
    <source>
        <dbReference type="ARBA" id="ARBA00007357"/>
    </source>
</evidence>
<organism evidence="11 12">
    <name type="scientific">Paludibacterium purpuratum</name>
    <dbReference type="NCBI Taxonomy" id="1144873"/>
    <lineage>
        <taxon>Bacteria</taxon>
        <taxon>Pseudomonadati</taxon>
        <taxon>Pseudomonadota</taxon>
        <taxon>Betaproteobacteria</taxon>
        <taxon>Neisseriales</taxon>
        <taxon>Chromobacteriaceae</taxon>
        <taxon>Paludibacterium</taxon>
    </lineage>
</organism>
<dbReference type="GO" id="GO:0046872">
    <property type="term" value="F:metal ion binding"/>
    <property type="evidence" value="ECO:0007669"/>
    <property type="project" value="UniProtKB-KW"/>
</dbReference>
<dbReference type="InterPro" id="IPR024079">
    <property type="entry name" value="MetalloPept_cat_dom_sf"/>
</dbReference>
<dbReference type="Pfam" id="PF01431">
    <property type="entry name" value="Peptidase_M13"/>
    <property type="match status" value="1"/>
</dbReference>
<protein>
    <submittedName>
        <fullName evidence="11">Endothelin-converting enzyme</fullName>
    </submittedName>
</protein>
<keyword evidence="12" id="KW-1185">Reference proteome</keyword>
<comment type="cofactor">
    <cofactor evidence="1">
        <name>Zn(2+)</name>
        <dbReference type="ChEBI" id="CHEBI:29105"/>
    </cofactor>
</comment>
<dbReference type="PRINTS" id="PR00786">
    <property type="entry name" value="NEPRILYSIN"/>
</dbReference>
<dbReference type="Proteomes" id="UP000295611">
    <property type="component" value="Unassembled WGS sequence"/>
</dbReference>
<keyword evidence="6" id="KW-0862">Zinc</keyword>
<evidence type="ECO:0000313" key="12">
    <source>
        <dbReference type="Proteomes" id="UP000295611"/>
    </source>
</evidence>
<evidence type="ECO:0000259" key="9">
    <source>
        <dbReference type="Pfam" id="PF01431"/>
    </source>
</evidence>
<keyword evidence="4" id="KW-0479">Metal-binding</keyword>
<proteinExistence type="inferred from homology"/>
<dbReference type="GO" id="GO:0016485">
    <property type="term" value="P:protein processing"/>
    <property type="evidence" value="ECO:0007669"/>
    <property type="project" value="TreeGrafter"/>
</dbReference>
<evidence type="ECO:0000259" key="10">
    <source>
        <dbReference type="Pfam" id="PF05649"/>
    </source>
</evidence>
<dbReference type="EMBL" id="SNZP01000003">
    <property type="protein sequence ID" value="TDR81465.1"/>
    <property type="molecule type" value="Genomic_DNA"/>
</dbReference>
<evidence type="ECO:0000256" key="7">
    <source>
        <dbReference type="ARBA" id="ARBA00023049"/>
    </source>
</evidence>
<dbReference type="OrthoDB" id="9775677at2"/>
<reference evidence="11 12" key="1">
    <citation type="submission" date="2019-03" db="EMBL/GenBank/DDBJ databases">
        <title>Genomic Encyclopedia of Type Strains, Phase III (KMG-III): the genomes of soil and plant-associated and newly described type strains.</title>
        <authorList>
            <person name="Whitman W."/>
        </authorList>
    </citation>
    <scope>NUCLEOTIDE SEQUENCE [LARGE SCALE GENOMIC DNA]</scope>
    <source>
        <strain evidence="11 12">CECT 8976</strain>
    </source>
</reference>
<evidence type="ECO:0000256" key="1">
    <source>
        <dbReference type="ARBA" id="ARBA00001947"/>
    </source>
</evidence>
<dbReference type="InterPro" id="IPR000718">
    <property type="entry name" value="Peptidase_M13"/>
</dbReference>
<dbReference type="PANTHER" id="PTHR11733:SF167">
    <property type="entry name" value="FI17812P1-RELATED"/>
    <property type="match status" value="1"/>
</dbReference>
<dbReference type="InterPro" id="IPR042089">
    <property type="entry name" value="Peptidase_M13_dom_2"/>
</dbReference>
<dbReference type="CDD" id="cd08662">
    <property type="entry name" value="M13"/>
    <property type="match status" value="1"/>
</dbReference>
<evidence type="ECO:0000256" key="5">
    <source>
        <dbReference type="ARBA" id="ARBA00022801"/>
    </source>
</evidence>
<keyword evidence="7" id="KW-0482">Metalloprotease</keyword>
<name>A0A4R7BC37_9NEIS</name>
<dbReference type="Gene3D" id="3.40.390.10">
    <property type="entry name" value="Collagenase (Catalytic Domain)"/>
    <property type="match status" value="1"/>
</dbReference>
<evidence type="ECO:0000313" key="11">
    <source>
        <dbReference type="EMBL" id="TDR81465.1"/>
    </source>
</evidence>
<dbReference type="InterPro" id="IPR018497">
    <property type="entry name" value="Peptidase_M13_C"/>
</dbReference>
<dbReference type="Pfam" id="PF05649">
    <property type="entry name" value="Peptidase_M13_N"/>
    <property type="match status" value="1"/>
</dbReference>
<dbReference type="RefSeq" id="WP_133678838.1">
    <property type="nucleotide sequence ID" value="NZ_SNZP01000003.1"/>
</dbReference>
<feature type="domain" description="Peptidase M13 N-terminal" evidence="10">
    <location>
        <begin position="39"/>
        <end position="414"/>
    </location>
</feature>